<dbReference type="InterPro" id="IPR037143">
    <property type="entry name" value="4-PPantetheinyl_Trfase_dom_sf"/>
</dbReference>
<evidence type="ECO:0000313" key="6">
    <source>
        <dbReference type="Proteomes" id="UP000315017"/>
    </source>
</evidence>
<keyword evidence="2 5" id="KW-0808">Transferase</keyword>
<dbReference type="GO" id="GO:0000287">
    <property type="term" value="F:magnesium ion binding"/>
    <property type="evidence" value="ECO:0007669"/>
    <property type="project" value="InterPro"/>
</dbReference>
<proteinExistence type="inferred from homology"/>
<keyword evidence="6" id="KW-1185">Reference proteome</keyword>
<evidence type="ECO:0000259" key="3">
    <source>
        <dbReference type="Pfam" id="PF01648"/>
    </source>
</evidence>
<dbReference type="GO" id="GO:0008897">
    <property type="term" value="F:holo-[acyl-carrier-protein] synthase activity"/>
    <property type="evidence" value="ECO:0007669"/>
    <property type="project" value="InterPro"/>
</dbReference>
<reference evidence="5 6" key="1">
    <citation type="submission" date="2019-02" db="EMBL/GenBank/DDBJ databases">
        <title>Deep-cultivation of Planctomycetes and their phenomic and genomic characterization uncovers novel biology.</title>
        <authorList>
            <person name="Wiegand S."/>
            <person name="Jogler M."/>
            <person name="Boedeker C."/>
            <person name="Pinto D."/>
            <person name="Vollmers J."/>
            <person name="Rivas-Marin E."/>
            <person name="Kohn T."/>
            <person name="Peeters S.H."/>
            <person name="Heuer A."/>
            <person name="Rast P."/>
            <person name="Oberbeckmann S."/>
            <person name="Bunk B."/>
            <person name="Jeske O."/>
            <person name="Meyerdierks A."/>
            <person name="Storesund J.E."/>
            <person name="Kallscheuer N."/>
            <person name="Luecker S."/>
            <person name="Lage O.M."/>
            <person name="Pohl T."/>
            <person name="Merkel B.J."/>
            <person name="Hornburger P."/>
            <person name="Mueller R.-W."/>
            <person name="Bruemmer F."/>
            <person name="Labrenz M."/>
            <person name="Spormann A.M."/>
            <person name="Op den Camp H."/>
            <person name="Overmann J."/>
            <person name="Amann R."/>
            <person name="Jetten M.S.M."/>
            <person name="Mascher T."/>
            <person name="Medema M.H."/>
            <person name="Devos D.P."/>
            <person name="Kaster A.-K."/>
            <person name="Ovreas L."/>
            <person name="Rohde M."/>
            <person name="Galperin M.Y."/>
            <person name="Jogler C."/>
        </authorList>
    </citation>
    <scope>NUCLEOTIDE SEQUENCE [LARGE SCALE GENOMIC DNA]</scope>
    <source>
        <strain evidence="5 6">ETA_A8</strain>
    </source>
</reference>
<dbReference type="InterPro" id="IPR055066">
    <property type="entry name" value="AASDHPPT_N"/>
</dbReference>
<dbReference type="Proteomes" id="UP000315017">
    <property type="component" value="Chromosome"/>
</dbReference>
<dbReference type="PANTHER" id="PTHR12215">
    <property type="entry name" value="PHOSPHOPANTETHEINE TRANSFERASE"/>
    <property type="match status" value="1"/>
</dbReference>
<dbReference type="Pfam" id="PF22624">
    <property type="entry name" value="AASDHPPT_N"/>
    <property type="match status" value="1"/>
</dbReference>
<dbReference type="GO" id="GO:0019878">
    <property type="term" value="P:lysine biosynthetic process via aminoadipic acid"/>
    <property type="evidence" value="ECO:0007669"/>
    <property type="project" value="TreeGrafter"/>
</dbReference>
<feature type="domain" description="4'-phosphopantetheinyl transferase N-terminal" evidence="4">
    <location>
        <begin position="36"/>
        <end position="114"/>
    </location>
</feature>
<dbReference type="EC" id="2.7.8.-" evidence="5"/>
<name>A0A517YCQ6_9BACT</name>
<dbReference type="EMBL" id="CP036274">
    <property type="protein sequence ID" value="QDU28025.1"/>
    <property type="molecule type" value="Genomic_DNA"/>
</dbReference>
<evidence type="ECO:0000259" key="4">
    <source>
        <dbReference type="Pfam" id="PF22624"/>
    </source>
</evidence>
<dbReference type="OrthoDB" id="9808281at2"/>
<dbReference type="InterPro" id="IPR008278">
    <property type="entry name" value="4-PPantetheinyl_Trfase_dom"/>
</dbReference>
<dbReference type="Pfam" id="PF01648">
    <property type="entry name" value="ACPS"/>
    <property type="match status" value="1"/>
</dbReference>
<feature type="domain" description="4'-phosphopantetheinyl transferase" evidence="3">
    <location>
        <begin position="120"/>
        <end position="213"/>
    </location>
</feature>
<dbReference type="PANTHER" id="PTHR12215:SF10">
    <property type="entry name" value="L-AMINOADIPATE-SEMIALDEHYDE DEHYDROGENASE-PHOSPHOPANTETHEINYL TRANSFERASE"/>
    <property type="match status" value="1"/>
</dbReference>
<dbReference type="KEGG" id="aagg:ETAA8_31170"/>
<evidence type="ECO:0000256" key="2">
    <source>
        <dbReference type="ARBA" id="ARBA00022679"/>
    </source>
</evidence>
<accession>A0A517YCQ6</accession>
<dbReference type="InterPro" id="IPR050559">
    <property type="entry name" value="P-Pant_transferase_sf"/>
</dbReference>
<sequence length="252" mass="28287">MIAGSPSSLLDSLAHEVHVWLLPDACELPANCEGWLTADERQRWRRYRLPADRERYLRGKTLQRTALSRYLPIAPPDWRFRIESQGRPVISSPATGTDLRFSLSHTTGLTALAVASDREVGIDVEYVNRQVPDSLARFALSPAELAERAQLQAARDQDPFFEFWTLKEAFLKARGSGFSVAPATLSFTLMTREEPTLMRSVEAWQFAQLKPSPAHQLALAIGPDRAGAFKRLTVHVRHFMQLADDYLATEAA</sequence>
<comment type="similarity">
    <text evidence="1">Belongs to the P-Pant transferase superfamily. Gsp/Sfp/HetI/AcpT family.</text>
</comment>
<dbReference type="AlphaFoldDB" id="A0A517YCQ6"/>
<dbReference type="RefSeq" id="WP_145089624.1">
    <property type="nucleotide sequence ID" value="NZ_CP036274.1"/>
</dbReference>
<evidence type="ECO:0000256" key="1">
    <source>
        <dbReference type="ARBA" id="ARBA00010990"/>
    </source>
</evidence>
<dbReference type="Gene3D" id="3.90.470.20">
    <property type="entry name" value="4'-phosphopantetheinyl transferase domain"/>
    <property type="match status" value="2"/>
</dbReference>
<organism evidence="5 6">
    <name type="scientific">Anatilimnocola aggregata</name>
    <dbReference type="NCBI Taxonomy" id="2528021"/>
    <lineage>
        <taxon>Bacteria</taxon>
        <taxon>Pseudomonadati</taxon>
        <taxon>Planctomycetota</taxon>
        <taxon>Planctomycetia</taxon>
        <taxon>Pirellulales</taxon>
        <taxon>Pirellulaceae</taxon>
        <taxon>Anatilimnocola</taxon>
    </lineage>
</organism>
<dbReference type="GO" id="GO:0005829">
    <property type="term" value="C:cytosol"/>
    <property type="evidence" value="ECO:0007669"/>
    <property type="project" value="TreeGrafter"/>
</dbReference>
<protein>
    <submittedName>
        <fullName evidence="5">4'-phosphopantetheinyl transferase sfp</fullName>
        <ecNumber evidence="5">2.7.8.-</ecNumber>
    </submittedName>
</protein>
<evidence type="ECO:0000313" key="5">
    <source>
        <dbReference type="EMBL" id="QDU28025.1"/>
    </source>
</evidence>
<gene>
    <name evidence="5" type="primary">sfp</name>
    <name evidence="5" type="ORF">ETAA8_31170</name>
</gene>
<dbReference type="SUPFAM" id="SSF56214">
    <property type="entry name" value="4'-phosphopantetheinyl transferase"/>
    <property type="match status" value="2"/>
</dbReference>